<dbReference type="GO" id="GO:0009401">
    <property type="term" value="P:phosphoenolpyruvate-dependent sugar phosphotransferase system"/>
    <property type="evidence" value="ECO:0007669"/>
    <property type="project" value="UniProtKB-KW"/>
</dbReference>
<dbReference type="EMBL" id="SWVK01000005">
    <property type="protein sequence ID" value="NFN34547.1"/>
    <property type="molecule type" value="Genomic_DNA"/>
</dbReference>
<keyword evidence="3" id="KW-0963">Cytoplasm</keyword>
<dbReference type="InterPro" id="IPR004701">
    <property type="entry name" value="PTS_EIIA_man-typ"/>
</dbReference>
<dbReference type="GO" id="GO:0016301">
    <property type="term" value="F:kinase activity"/>
    <property type="evidence" value="ECO:0007669"/>
    <property type="project" value="UniProtKB-KW"/>
</dbReference>
<dbReference type="InterPro" id="IPR051471">
    <property type="entry name" value="Bacterial_PTS_sugar_comp"/>
</dbReference>
<evidence type="ECO:0000256" key="6">
    <source>
        <dbReference type="ARBA" id="ARBA00022683"/>
    </source>
</evidence>
<keyword evidence="6" id="KW-0598">Phosphotransferase system</keyword>
<reference evidence="11 12" key="1">
    <citation type="submission" date="2019-04" db="EMBL/GenBank/DDBJ databases">
        <title>Genome sequencing of Clostridium botulinum Groups I-IV and Clostridium butyricum.</title>
        <authorList>
            <person name="Brunt J."/>
            <person name="Van Vliet A.H.M."/>
            <person name="Stringer S.C."/>
            <person name="Carter A.T."/>
            <person name="Peck M.W."/>
        </authorList>
    </citation>
    <scope>NUCLEOTIDE SEQUENCE [LARGE SCALE GENOMIC DNA]</scope>
    <source>
        <strain evidence="9 12">1605</strain>
        <strain evidence="10 11">CB-K-33E</strain>
    </source>
</reference>
<dbReference type="InterPro" id="IPR033887">
    <property type="entry name" value="PTS_IIA_man"/>
</dbReference>
<name>A0A0M1LVF0_CLOBO</name>
<dbReference type="GO" id="GO:0016020">
    <property type="term" value="C:membrane"/>
    <property type="evidence" value="ECO:0007669"/>
    <property type="project" value="InterPro"/>
</dbReference>
<evidence type="ECO:0000256" key="3">
    <source>
        <dbReference type="ARBA" id="ARBA00022490"/>
    </source>
</evidence>
<comment type="caution">
    <text evidence="9">The sequence shown here is derived from an EMBL/GenBank/DDBJ whole genome shotgun (WGS) entry which is preliminary data.</text>
</comment>
<keyword evidence="7" id="KW-0418">Kinase</keyword>
<dbReference type="Proteomes" id="UP000476820">
    <property type="component" value="Unassembled WGS sequence"/>
</dbReference>
<evidence type="ECO:0000313" key="12">
    <source>
        <dbReference type="Proteomes" id="UP000476820"/>
    </source>
</evidence>
<protein>
    <submittedName>
        <fullName evidence="9">PTS sugar transporter subunit IIA</fullName>
    </submittedName>
</protein>
<keyword evidence="2" id="KW-0813">Transport</keyword>
<dbReference type="Pfam" id="PF03610">
    <property type="entry name" value="EIIA-man"/>
    <property type="match status" value="1"/>
</dbReference>
<dbReference type="InterPro" id="IPR036662">
    <property type="entry name" value="PTS_EIIA_man-typ_sf"/>
</dbReference>
<dbReference type="PANTHER" id="PTHR33799:SF1">
    <property type="entry name" value="PTS SYSTEM MANNOSE-SPECIFIC EIIAB COMPONENT-RELATED"/>
    <property type="match status" value="1"/>
</dbReference>
<feature type="domain" description="PTS EIIA type-4" evidence="8">
    <location>
        <begin position="1"/>
        <end position="125"/>
    </location>
</feature>
<evidence type="ECO:0000256" key="5">
    <source>
        <dbReference type="ARBA" id="ARBA00022679"/>
    </source>
</evidence>
<dbReference type="AlphaFoldDB" id="A0A0M1LVF0"/>
<dbReference type="Gene3D" id="3.40.50.510">
    <property type="entry name" value="Phosphotransferase system, mannose-type IIA component"/>
    <property type="match status" value="1"/>
</dbReference>
<accession>A0A0M1LVF0</accession>
<dbReference type="Proteomes" id="UP000473681">
    <property type="component" value="Unassembled WGS sequence"/>
</dbReference>
<dbReference type="OrthoDB" id="9799827at2"/>
<dbReference type="EMBL" id="SWOV01000010">
    <property type="protein sequence ID" value="NFF87314.1"/>
    <property type="molecule type" value="Genomic_DNA"/>
</dbReference>
<keyword evidence="4 9" id="KW-0762">Sugar transport</keyword>
<dbReference type="RefSeq" id="WP_053342494.1">
    <property type="nucleotide sequence ID" value="NZ_LFPA01000118.1"/>
</dbReference>
<dbReference type="PROSITE" id="PS51096">
    <property type="entry name" value="PTS_EIIA_TYPE_4"/>
    <property type="match status" value="1"/>
</dbReference>
<evidence type="ECO:0000256" key="7">
    <source>
        <dbReference type="ARBA" id="ARBA00022777"/>
    </source>
</evidence>
<evidence type="ECO:0000313" key="9">
    <source>
        <dbReference type="EMBL" id="NFF87314.1"/>
    </source>
</evidence>
<sequence length="143" mass="15408">MIGLIIVGHGFFSEGILSSVKLIAGEQQEVIGVNFECGQGSDILKGNIENAIDNLNTDEVLILADLAGGSPFNVSVIISEKRKDKNIKVISGMNLPMVLEASLSRSNYIMEELVESVKNAGTIGIKAYKRNKIKETVENDDGI</sequence>
<keyword evidence="5" id="KW-0808">Transferase</keyword>
<evidence type="ECO:0000259" key="8">
    <source>
        <dbReference type="PROSITE" id="PS51096"/>
    </source>
</evidence>
<dbReference type="GO" id="GO:0005737">
    <property type="term" value="C:cytoplasm"/>
    <property type="evidence" value="ECO:0007669"/>
    <property type="project" value="UniProtKB-SubCell"/>
</dbReference>
<organism evidence="9 12">
    <name type="scientific">Clostridium botulinum</name>
    <dbReference type="NCBI Taxonomy" id="1491"/>
    <lineage>
        <taxon>Bacteria</taxon>
        <taxon>Bacillati</taxon>
        <taxon>Bacillota</taxon>
        <taxon>Clostridia</taxon>
        <taxon>Eubacteriales</taxon>
        <taxon>Clostridiaceae</taxon>
        <taxon>Clostridium</taxon>
    </lineage>
</organism>
<dbReference type="PANTHER" id="PTHR33799">
    <property type="entry name" value="PTS PERMEASE-RELATED-RELATED"/>
    <property type="match status" value="1"/>
</dbReference>
<evidence type="ECO:0000256" key="2">
    <source>
        <dbReference type="ARBA" id="ARBA00022448"/>
    </source>
</evidence>
<evidence type="ECO:0000313" key="10">
    <source>
        <dbReference type="EMBL" id="NFN34547.1"/>
    </source>
</evidence>
<gene>
    <name evidence="9" type="ORF">FC774_05430</name>
    <name evidence="10" type="ORF">FDB51_05240</name>
</gene>
<comment type="subcellular location">
    <subcellularLocation>
        <location evidence="1">Cytoplasm</location>
    </subcellularLocation>
</comment>
<proteinExistence type="predicted"/>
<dbReference type="SUPFAM" id="SSF53062">
    <property type="entry name" value="PTS system fructose IIA component-like"/>
    <property type="match status" value="1"/>
</dbReference>
<evidence type="ECO:0000313" key="11">
    <source>
        <dbReference type="Proteomes" id="UP000473681"/>
    </source>
</evidence>
<evidence type="ECO:0000256" key="4">
    <source>
        <dbReference type="ARBA" id="ARBA00022597"/>
    </source>
</evidence>
<dbReference type="CDD" id="cd00006">
    <property type="entry name" value="PTS_IIA_man"/>
    <property type="match status" value="1"/>
</dbReference>
<evidence type="ECO:0000256" key="1">
    <source>
        <dbReference type="ARBA" id="ARBA00004496"/>
    </source>
</evidence>